<sequence length="873" mass="100510">MSYYYDCSILQENAPKIIEFLILKNVTGVEMIDFTNKLKKRELPKRINPIEIYESLDRRSEAGPLRPSQKKILEEWFNKRKNERDNIIKLHTGEGKTLIGLLILQSKINETNAPCIYICPNIYLAKQAVKDAEKFGIPYCIIDQSKTIPDDFLAGRKILITHVQKLFNGKTAFGLGSKSIQVDSIILDDSQACIDAIKNSFTIKVDKKCKLYSSILNIFCDELKEQGEGSYLEMENGVGYNTLLPIPYWSWIDKKELVAKELINNIDDKRISYIWPLIKNDLHHCQAFISGEYLEISPIVSLIDSFGTFSKAKHRFLMSATTQDDSFFIKGLGFDVDAVKKPLINGDLVWSGEKMILIPSLIDESLDREKIINWVLQPYDKRTFGIVCLAPSFANRKQYEKIGAIVSTTETIYENIENLKKGIFYNAFVFANRYDGIDLPDNSCRILVIDSKPYSETLGDRYEEECRPNSDIINVKIAQRVEQGLGRSVRGEKDYSVIIITGGDLVQFLKSPLTTKYFSPQTRMQIEIGSQIVGFAREEIKDGVNIDNLFIDLINKSLNRDDGWKEFYSEKMNEINISEGNDDLYHIIKLESEAENLLIKGENEKACDIIQNICDKYAEDEMEKGWYLQLQARYKYTLSKIESNKLQKSAFQRNNSLLKPKDGVVYKKIEKINATRANRIIKWIESHDDYQSLMISIDGILQNVSFGIQSEKFEDAIHNLGLSIGFVCQRPDKEIKKGPDNLWGDVDGQYFLFECKNEVDENRSEINKTEAGQMNNHCGWFTEEYGEAKCKKIIIINTRILSYQSNFNEEIFVMRKPKLKLLKDNIRSFFKELKAYDIHSLDETVIHKFIKPHKLDIDSLLTNYTESIIKATR</sequence>
<evidence type="ECO:0000313" key="3">
    <source>
        <dbReference type="Proteomes" id="UP000004564"/>
    </source>
</evidence>
<dbReference type="EMBL" id="AFYI01000007">
    <property type="protein sequence ID" value="EHB39518.1"/>
    <property type="molecule type" value="Genomic_DNA"/>
</dbReference>
<reference evidence="2 3" key="1">
    <citation type="submission" date="2011-09" db="EMBL/GenBank/DDBJ databases">
        <authorList>
            <person name="McClelland M."/>
            <person name="Clifton S."/>
            <person name="Porwollik S."/>
            <person name="Cheng P."/>
            <person name="Wollam A."/>
            <person name="Wang C."/>
            <person name="Pepin K."/>
            <person name="Bhonagiri V."/>
            <person name="Fulton R."/>
            <person name="Fulton L.F."/>
            <person name="Delehaunty K."/>
            <person name="Fronick C."/>
            <person name="O'Laughlin M."/>
            <person name="Godfrey J."/>
            <person name="Waligorski J."/>
            <person name="Appelbaum E."/>
            <person name="Farmer C."/>
            <person name="Strong C."/>
            <person name="Tomlinson C."/>
            <person name="Hou S."/>
            <person name="Minx P."/>
            <person name="Warren W."/>
            <person name="Wilson R.K."/>
        </authorList>
    </citation>
    <scope>NUCLEOTIDE SEQUENCE [LARGE SCALE GENOMIC DNA]</scope>
    <source>
        <strain evidence="3">SARB 27</strain>
    </source>
</reference>
<organism evidence="2 3">
    <name type="scientific">Salmonella enterica subsp. enterica serovar Infantis str. SARB27</name>
    <dbReference type="NCBI Taxonomy" id="596155"/>
    <lineage>
        <taxon>Bacteria</taxon>
        <taxon>Pseudomonadati</taxon>
        <taxon>Pseudomonadota</taxon>
        <taxon>Gammaproteobacteria</taxon>
        <taxon>Enterobacterales</taxon>
        <taxon>Enterobacteriaceae</taxon>
        <taxon>Salmonella</taxon>
    </lineage>
</organism>
<dbReference type="Pfam" id="PF04851">
    <property type="entry name" value="ResIII"/>
    <property type="match status" value="1"/>
</dbReference>
<evidence type="ECO:0000259" key="1">
    <source>
        <dbReference type="PROSITE" id="PS51192"/>
    </source>
</evidence>
<feature type="domain" description="Helicase ATP-binding" evidence="1">
    <location>
        <begin position="77"/>
        <end position="340"/>
    </location>
</feature>
<dbReference type="GO" id="GO:0004386">
    <property type="term" value="F:helicase activity"/>
    <property type="evidence" value="ECO:0007669"/>
    <property type="project" value="InterPro"/>
</dbReference>
<dbReference type="PROSITE" id="PS51192">
    <property type="entry name" value="HELICASE_ATP_BIND_1"/>
    <property type="match status" value="1"/>
</dbReference>
<dbReference type="SMART" id="SM00491">
    <property type="entry name" value="HELICc2"/>
    <property type="match status" value="1"/>
</dbReference>
<name>A0A6C8G103_SALIN</name>
<dbReference type="InterPro" id="IPR006935">
    <property type="entry name" value="Helicase/UvrB_N"/>
</dbReference>
<protein>
    <recommendedName>
        <fullName evidence="1">Helicase ATP-binding domain-containing protein</fullName>
    </recommendedName>
</protein>
<dbReference type="GO" id="GO:0016818">
    <property type="term" value="F:hydrolase activity, acting on acid anhydrides, in phosphorus-containing anhydrides"/>
    <property type="evidence" value="ECO:0007669"/>
    <property type="project" value="InterPro"/>
</dbReference>
<dbReference type="InterPro" id="IPR014001">
    <property type="entry name" value="Helicase_ATP-bd"/>
</dbReference>
<dbReference type="GO" id="GO:0003677">
    <property type="term" value="F:DNA binding"/>
    <property type="evidence" value="ECO:0007669"/>
    <property type="project" value="InterPro"/>
</dbReference>
<dbReference type="InterPro" id="IPR027417">
    <property type="entry name" value="P-loop_NTPase"/>
</dbReference>
<dbReference type="GO" id="GO:0005524">
    <property type="term" value="F:ATP binding"/>
    <property type="evidence" value="ECO:0007669"/>
    <property type="project" value="InterPro"/>
</dbReference>
<dbReference type="AlphaFoldDB" id="A0A6C8G103"/>
<dbReference type="Proteomes" id="UP000004564">
    <property type="component" value="Chromosome"/>
</dbReference>
<evidence type="ECO:0000313" key="2">
    <source>
        <dbReference type="EMBL" id="EHB39518.1"/>
    </source>
</evidence>
<dbReference type="Gene3D" id="3.40.50.300">
    <property type="entry name" value="P-loop containing nucleotide triphosphate hydrolases"/>
    <property type="match status" value="2"/>
</dbReference>
<dbReference type="GO" id="GO:0006139">
    <property type="term" value="P:nucleobase-containing compound metabolic process"/>
    <property type="evidence" value="ECO:0007669"/>
    <property type="project" value="InterPro"/>
</dbReference>
<proteinExistence type="predicted"/>
<comment type="caution">
    <text evidence="2">The sequence shown here is derived from an EMBL/GenBank/DDBJ whole genome shotgun (WGS) entry which is preliminary data.</text>
</comment>
<accession>A0A6C8G103</accession>
<gene>
    <name evidence="2" type="ORF">SEENIN0B_04817</name>
</gene>
<dbReference type="Pfam" id="PF13307">
    <property type="entry name" value="Helicase_C_2"/>
    <property type="match status" value="1"/>
</dbReference>
<dbReference type="SUPFAM" id="SSF52540">
    <property type="entry name" value="P-loop containing nucleoside triphosphate hydrolases"/>
    <property type="match status" value="1"/>
</dbReference>
<dbReference type="SMART" id="SM00487">
    <property type="entry name" value="DEXDc"/>
    <property type="match status" value="1"/>
</dbReference>
<dbReference type="InterPro" id="IPR006555">
    <property type="entry name" value="ATP-dep_Helicase_C"/>
</dbReference>